<dbReference type="SUPFAM" id="SSF53335">
    <property type="entry name" value="S-adenosyl-L-methionine-dependent methyltransferases"/>
    <property type="match status" value="1"/>
</dbReference>
<dbReference type="ExpressionAtlas" id="A0A1D6HUF3">
    <property type="expression patterns" value="baseline and differential"/>
</dbReference>
<dbReference type="Pfam" id="PF02681">
    <property type="entry name" value="DUF212"/>
    <property type="match status" value="1"/>
</dbReference>
<protein>
    <submittedName>
        <fullName evidence="2">2-methoxy-6-polyprenyl-14-benzoquinol methylase mitochondrial</fullName>
    </submittedName>
</protein>
<dbReference type="PANTHER" id="PTHR31446:SF39">
    <property type="entry name" value="ACID PHOSPHATASE_VANADIUM-DEPENDENT HALOPEROXIDASE-RELATED PROTEIN"/>
    <property type="match status" value="1"/>
</dbReference>
<feature type="region of interest" description="Disordered" evidence="1">
    <location>
        <begin position="141"/>
        <end position="163"/>
    </location>
</feature>
<dbReference type="PANTHER" id="PTHR31446">
    <property type="entry name" value="ACID PHOSPHATASE/VANADIUM-DEPENDENT HALOPEROXIDASE-RELATED PROTEIN"/>
    <property type="match status" value="1"/>
</dbReference>
<name>A0A1D6HUF3_MAIZE</name>
<dbReference type="InParanoid" id="A0A1D6HUF3"/>
<dbReference type="STRING" id="4577.A0A1D6HUF3"/>
<dbReference type="AlphaFoldDB" id="A0A1D6HUF3"/>
<dbReference type="InterPro" id="IPR003832">
    <property type="entry name" value="DUF212"/>
</dbReference>
<feature type="compositionally biased region" description="Pro residues" evidence="1">
    <location>
        <begin position="146"/>
        <end position="159"/>
    </location>
</feature>
<dbReference type="InterPro" id="IPR029063">
    <property type="entry name" value="SAM-dependent_MTases_sf"/>
</dbReference>
<accession>A0A1D6HUF3</accession>
<dbReference type="Gene3D" id="3.40.50.150">
    <property type="entry name" value="Vaccinia Virus protein VP39"/>
    <property type="match status" value="1"/>
</dbReference>
<gene>
    <name evidence="2" type="ORF">ZEAMMB73_Zm00001d019036</name>
</gene>
<dbReference type="GO" id="GO:0008168">
    <property type="term" value="F:methyltransferase activity"/>
    <property type="evidence" value="ECO:0007669"/>
    <property type="project" value="UniProtKB-KW"/>
</dbReference>
<keyword evidence="2" id="KW-0489">Methyltransferase</keyword>
<sequence length="402" mass="43447">MAPAGSGRSPVPFPAAAKSAPTRATSTAARPQPPRNLHPPARRSPLSAPEPSTEPPRIRHYITGHGFGHATRALEVVRHLVTAGHDVHVVIAAPEFVFTTEIASPSLSDKLASPSTSEMLAPAPWMEAQNRLPSRILHHASRPLPARKPPPAHSPPPHPLSGACATASLDQRHAYAITPSLLLPSAVLTFAIAQSIKVLTTWYKENRWDAKQLVGSGGMPSSHSATVTALAVAVGLAYTGRREQLQKVSPRSPLPSSRLKKEGHLYRHQPLAGGGRCSQQNAVDVDFPFRKVKLSDVEWKMCIYASDCSEISLVQVMGSGYSEEHCFSWIQGDAEALSFEDGSMDGYTITFGIRNVTHIEKALSEAYSYDAYSFSMIPAIEELVDGDRQIEDGQHANQACEP</sequence>
<dbReference type="EMBL" id="CM007650">
    <property type="protein sequence ID" value="ONM51981.1"/>
    <property type="molecule type" value="Genomic_DNA"/>
</dbReference>
<dbReference type="Pfam" id="PF01209">
    <property type="entry name" value="Ubie_methyltran"/>
    <property type="match status" value="1"/>
</dbReference>
<evidence type="ECO:0000313" key="2">
    <source>
        <dbReference type="EMBL" id="ONM51981.1"/>
    </source>
</evidence>
<keyword evidence="2" id="KW-0808">Transferase</keyword>
<reference evidence="2" key="1">
    <citation type="submission" date="2015-12" db="EMBL/GenBank/DDBJ databases">
        <title>Update maize B73 reference genome by single molecule sequencing technologies.</title>
        <authorList>
            <consortium name="Maize Genome Sequencing Project"/>
            <person name="Ware D."/>
        </authorList>
    </citation>
    <scope>NUCLEOTIDE SEQUENCE [LARGE SCALE GENOMIC DNA]</scope>
    <source>
        <tissue evidence="2">Seedling</tissue>
    </source>
</reference>
<dbReference type="GO" id="GO:0032259">
    <property type="term" value="P:methylation"/>
    <property type="evidence" value="ECO:0007669"/>
    <property type="project" value="UniProtKB-KW"/>
</dbReference>
<feature type="region of interest" description="Disordered" evidence="1">
    <location>
        <begin position="1"/>
        <end position="58"/>
    </location>
</feature>
<feature type="compositionally biased region" description="Low complexity" evidence="1">
    <location>
        <begin position="14"/>
        <end position="30"/>
    </location>
</feature>
<organism evidence="2">
    <name type="scientific">Zea mays</name>
    <name type="common">Maize</name>
    <dbReference type="NCBI Taxonomy" id="4577"/>
    <lineage>
        <taxon>Eukaryota</taxon>
        <taxon>Viridiplantae</taxon>
        <taxon>Streptophyta</taxon>
        <taxon>Embryophyta</taxon>
        <taxon>Tracheophyta</taxon>
        <taxon>Spermatophyta</taxon>
        <taxon>Magnoliopsida</taxon>
        <taxon>Liliopsida</taxon>
        <taxon>Poales</taxon>
        <taxon>Poaceae</taxon>
        <taxon>PACMAD clade</taxon>
        <taxon>Panicoideae</taxon>
        <taxon>Andropogonodae</taxon>
        <taxon>Andropogoneae</taxon>
        <taxon>Tripsacinae</taxon>
        <taxon>Zea</taxon>
    </lineage>
</organism>
<evidence type="ECO:0000256" key="1">
    <source>
        <dbReference type="SAM" id="MobiDB-lite"/>
    </source>
</evidence>
<proteinExistence type="predicted"/>